<evidence type="ECO:0000313" key="18">
    <source>
        <dbReference type="EMBL" id="TYP61439.1"/>
    </source>
</evidence>
<evidence type="ECO:0000256" key="6">
    <source>
        <dbReference type="ARBA" id="ARBA00022519"/>
    </source>
</evidence>
<evidence type="ECO:0000256" key="13">
    <source>
        <dbReference type="ARBA" id="ARBA00030948"/>
    </source>
</evidence>
<evidence type="ECO:0000256" key="17">
    <source>
        <dbReference type="SAM" id="MobiDB-lite"/>
    </source>
</evidence>
<keyword evidence="5 16" id="KW-1003">Cell membrane</keyword>
<evidence type="ECO:0000256" key="8">
    <source>
        <dbReference type="ARBA" id="ARBA00022963"/>
    </source>
</evidence>
<comment type="subcellular location">
    <subcellularLocation>
        <location evidence="2">Cell inner membrane</location>
        <topology evidence="2">Single-pass membrane protein</topology>
        <orientation evidence="2">Periplasmic side</orientation>
    </subcellularLocation>
</comment>
<keyword evidence="12 16" id="KW-0143">Chaperone</keyword>
<comment type="function">
    <text evidence="1 16">May be involved in the folding of the extracellular lipase during its passage through the periplasm.</text>
</comment>
<evidence type="ECO:0000256" key="15">
    <source>
        <dbReference type="ARBA" id="ARBA00033028"/>
    </source>
</evidence>
<protein>
    <recommendedName>
        <fullName evidence="4 16">Lipase chaperone</fullName>
    </recommendedName>
    <alternativeName>
        <fullName evidence="16">Lipase activator protein</fullName>
    </alternativeName>
    <alternativeName>
        <fullName evidence="15 16">Lipase foldase</fullName>
    </alternativeName>
    <alternativeName>
        <fullName evidence="13 16">Lipase helper protein</fullName>
    </alternativeName>
    <alternativeName>
        <fullName evidence="14 16">Lipase modulator</fullName>
    </alternativeName>
</protein>
<dbReference type="Proteomes" id="UP000324282">
    <property type="component" value="Unassembled WGS sequence"/>
</dbReference>
<dbReference type="NCBIfam" id="NF002334">
    <property type="entry name" value="PRK01294.1-2"/>
    <property type="match status" value="1"/>
</dbReference>
<dbReference type="Pfam" id="PF03280">
    <property type="entry name" value="Lipase_chap"/>
    <property type="match status" value="1"/>
</dbReference>
<evidence type="ECO:0000256" key="5">
    <source>
        <dbReference type="ARBA" id="ARBA00022475"/>
    </source>
</evidence>
<feature type="region of interest" description="Disordered" evidence="17">
    <location>
        <begin position="21"/>
        <end position="56"/>
    </location>
</feature>
<dbReference type="GO" id="GO:0016042">
    <property type="term" value="P:lipid catabolic process"/>
    <property type="evidence" value="ECO:0007669"/>
    <property type="project" value="UniProtKB-UniRule"/>
</dbReference>
<evidence type="ECO:0000256" key="11">
    <source>
        <dbReference type="ARBA" id="ARBA00023136"/>
    </source>
</evidence>
<keyword evidence="11 16" id="KW-0472">Membrane</keyword>
<evidence type="ECO:0000256" key="4">
    <source>
        <dbReference type="ARBA" id="ARBA00019692"/>
    </source>
</evidence>
<dbReference type="EMBL" id="VNHQ01000014">
    <property type="protein sequence ID" value="TYP61439.1"/>
    <property type="molecule type" value="Genomic_DNA"/>
</dbReference>
<keyword evidence="8 16" id="KW-0442">Lipid degradation</keyword>
<dbReference type="OrthoDB" id="7025807at2"/>
<evidence type="ECO:0000256" key="7">
    <source>
        <dbReference type="ARBA" id="ARBA00022692"/>
    </source>
</evidence>
<keyword evidence="7 16" id="KW-0812">Transmembrane</keyword>
<dbReference type="SUPFAM" id="SSF158855">
    <property type="entry name" value="Lipase chaperone-like"/>
    <property type="match status" value="1"/>
</dbReference>
<sequence length="339" mass="37915">MKFIAALFVLTLLIGIVMNGSAPPDSEPAQTQSRTENDRINTSETRLPERSAPISRPRTAALGRLPGSFAGTQVDGRLRADAAGKLIIDAEIRRVFDYFLASIGEEPLETSVNRLRRYIEAQLPTPAAGHATQLLSQYLDYKRQLLMLEQQHMQQADIDAMRNRLRAVQQLRAGIFDDLVHQTFFGLDEAADRFMLERLAIRHDPSLDASGKGAALDRLRNNLPAELQDPIAAQMQVQLREQTRALAASGGNPTDLRQLRQQLVGNAAAARLEQLDAKRQAWQARVTAYREEKLRIERSRGLGQADKRAAISRLATERFTEHERQRLQAAEQLVAAERG</sequence>
<evidence type="ECO:0000256" key="3">
    <source>
        <dbReference type="ARBA" id="ARBA00010358"/>
    </source>
</evidence>
<evidence type="ECO:0000256" key="1">
    <source>
        <dbReference type="ARBA" id="ARBA00003280"/>
    </source>
</evidence>
<dbReference type="GO" id="GO:0005886">
    <property type="term" value="C:plasma membrane"/>
    <property type="evidence" value="ECO:0007669"/>
    <property type="project" value="UniProtKB-SubCell"/>
</dbReference>
<evidence type="ECO:0000313" key="19">
    <source>
        <dbReference type="Proteomes" id="UP000324282"/>
    </source>
</evidence>
<gene>
    <name evidence="16" type="primary">lifO</name>
    <name evidence="18" type="ORF">A9A72_124174</name>
</gene>
<proteinExistence type="inferred from homology"/>
<dbReference type="InterPro" id="IPR004961">
    <property type="entry name" value="Lipase_chaperone"/>
</dbReference>
<keyword evidence="9 16" id="KW-1133">Transmembrane helix</keyword>
<dbReference type="GO" id="GO:0051082">
    <property type="term" value="F:unfolded protein binding"/>
    <property type="evidence" value="ECO:0007669"/>
    <property type="project" value="UniProtKB-UniRule"/>
</dbReference>
<feature type="compositionally biased region" description="Basic and acidic residues" evidence="17">
    <location>
        <begin position="35"/>
        <end position="49"/>
    </location>
</feature>
<evidence type="ECO:0000256" key="9">
    <source>
        <dbReference type="ARBA" id="ARBA00022989"/>
    </source>
</evidence>
<organism evidence="18 19">
    <name type="scientific">Stutzerimonas stutzeri</name>
    <name type="common">Pseudomonas stutzeri</name>
    <dbReference type="NCBI Taxonomy" id="316"/>
    <lineage>
        <taxon>Bacteria</taxon>
        <taxon>Pseudomonadati</taxon>
        <taxon>Pseudomonadota</taxon>
        <taxon>Gammaproteobacteria</taxon>
        <taxon>Pseudomonadales</taxon>
        <taxon>Pseudomonadaceae</taxon>
        <taxon>Stutzerimonas</taxon>
    </lineage>
</organism>
<evidence type="ECO:0000256" key="14">
    <source>
        <dbReference type="ARBA" id="ARBA00031542"/>
    </source>
</evidence>
<evidence type="ECO:0000256" key="12">
    <source>
        <dbReference type="ARBA" id="ARBA00023186"/>
    </source>
</evidence>
<keyword evidence="10 16" id="KW-0443">Lipid metabolism</keyword>
<dbReference type="HAMAP" id="MF_00790">
    <property type="entry name" value="Lipase_chap"/>
    <property type="match status" value="1"/>
</dbReference>
<comment type="caution">
    <text evidence="18">The sequence shown here is derived from an EMBL/GenBank/DDBJ whole genome shotgun (WGS) entry which is preliminary data.</text>
</comment>
<name>A0A5S5B3L3_STUST</name>
<reference evidence="18 19" key="1">
    <citation type="submission" date="2019-07" db="EMBL/GenBank/DDBJ databases">
        <title>Deep subsurface shale carbon reservoir microbial communities from Ohio and West Virginia, USA.</title>
        <authorList>
            <person name="Wrighton K."/>
        </authorList>
    </citation>
    <scope>NUCLEOTIDE SEQUENCE [LARGE SCALE GENOMIC DNA]</scope>
    <source>
        <strain evidence="18 19">NP_8Ht</strain>
    </source>
</reference>
<dbReference type="AlphaFoldDB" id="A0A5S5B3L3"/>
<evidence type="ECO:0000256" key="2">
    <source>
        <dbReference type="ARBA" id="ARBA00004383"/>
    </source>
</evidence>
<comment type="similarity">
    <text evidence="3 16">Belongs to the lipase chaperone family.</text>
</comment>
<dbReference type="GO" id="GO:0006457">
    <property type="term" value="P:protein folding"/>
    <property type="evidence" value="ECO:0007669"/>
    <property type="project" value="UniProtKB-UniRule"/>
</dbReference>
<keyword evidence="6 16" id="KW-0997">Cell inner membrane</keyword>
<evidence type="ECO:0000256" key="10">
    <source>
        <dbReference type="ARBA" id="ARBA00023098"/>
    </source>
</evidence>
<evidence type="ECO:0000256" key="16">
    <source>
        <dbReference type="HAMAP-Rule" id="MF_00790"/>
    </source>
</evidence>
<dbReference type="RefSeq" id="WP_148926120.1">
    <property type="nucleotide sequence ID" value="NZ_VNHQ01000014.1"/>
</dbReference>
<accession>A0A5S5B3L3</accession>